<accession>A0A0Q4BA65</accession>
<dbReference type="Proteomes" id="UP000054172">
    <property type="component" value="Unassembled WGS sequence"/>
</dbReference>
<proteinExistence type="predicted"/>
<gene>
    <name evidence="1" type="ORF">AL399_01185</name>
</gene>
<dbReference type="PANTHER" id="PTHR43581">
    <property type="entry name" value="ATP/GTP PHOSPHATASE"/>
    <property type="match status" value="1"/>
</dbReference>
<dbReference type="SUPFAM" id="SSF52540">
    <property type="entry name" value="P-loop containing nucleoside triphosphate hydrolases"/>
    <property type="match status" value="1"/>
</dbReference>
<organism evidence="1 2">
    <name type="scientific">Candidatus [Bacteroides] periocalifornicus</name>
    <dbReference type="NCBI Taxonomy" id="1702214"/>
    <lineage>
        <taxon>Bacteria</taxon>
        <taxon>Pseudomonadati</taxon>
        <taxon>Bacteroidota</taxon>
    </lineage>
</organism>
<evidence type="ECO:0000313" key="1">
    <source>
        <dbReference type="EMBL" id="KQM09530.1"/>
    </source>
</evidence>
<dbReference type="InterPro" id="IPR051396">
    <property type="entry name" value="Bact_Antivir_Def_Nuclease"/>
</dbReference>
<evidence type="ECO:0008006" key="3">
    <source>
        <dbReference type="Google" id="ProtNLM"/>
    </source>
</evidence>
<dbReference type="Gene3D" id="3.40.50.300">
    <property type="entry name" value="P-loop containing nucleotide triphosphate hydrolases"/>
    <property type="match status" value="1"/>
</dbReference>
<dbReference type="PATRIC" id="fig|1702214.3.peg.1711"/>
<dbReference type="InterPro" id="IPR027417">
    <property type="entry name" value="P-loop_NTPase"/>
</dbReference>
<keyword evidence="2" id="KW-1185">Reference proteome</keyword>
<comment type="caution">
    <text evidence="1">The sequence shown here is derived from an EMBL/GenBank/DDBJ whole genome shotgun (WGS) entry which is preliminary data.</text>
</comment>
<reference evidence="1" key="1">
    <citation type="submission" date="2015-08" db="EMBL/GenBank/DDBJ databases">
        <title>Candidatus Bacteriodes Periocalifornicus.</title>
        <authorList>
            <person name="McLean J.S."/>
            <person name="Kelley S."/>
        </authorList>
    </citation>
    <scope>NUCLEOTIDE SEQUENCE [LARGE SCALE GENOMIC DNA]</scope>
    <source>
        <strain evidence="1">12B</strain>
    </source>
</reference>
<sequence>MRRIVVRNFGPIEQAEVELKRVNIIIGPQSAGKSCLLKVACYCTWVEKRIQIAQSADSLKQISQSPDSPKGCLHFCYLLEQFHRLKGYMRGDSYISYESDCMAFSYAQATGTFGFRWKDARWEYLRPRVSYIPAERNMVAAIPNWFEVKLPDDNIRSFLQDWDAARKSFPKVEVLNLGVSYRYDTSNGADKVVVDGAAELDFSNTSSGLQAVIPILVHLSHLTCIECGQSSPASIQKLDEDRQFLEKIPKEFDEERRSRVAESFTQPQRCEIFLEEPELSLFPPTQAQLVDWLLEHVAKEENSLSVATHSPYILTAFLEREEVDVALFTVDREGGQGAIVKTAGREDIQAIYDDGIDAFFNIAYFRKG</sequence>
<evidence type="ECO:0000313" key="2">
    <source>
        <dbReference type="Proteomes" id="UP000054172"/>
    </source>
</evidence>
<dbReference type="PANTHER" id="PTHR43581:SF2">
    <property type="entry name" value="EXCINUCLEASE ATPASE SUBUNIT"/>
    <property type="match status" value="1"/>
</dbReference>
<name>A0A0Q4BA65_9BACT</name>
<dbReference type="EMBL" id="LIIK01000003">
    <property type="protein sequence ID" value="KQM09530.1"/>
    <property type="molecule type" value="Genomic_DNA"/>
</dbReference>
<dbReference type="STRING" id="1702214.AL399_01185"/>
<dbReference type="AlphaFoldDB" id="A0A0Q4BA65"/>
<protein>
    <recommendedName>
        <fullName evidence="3">ATPase AAA-type core domain-containing protein</fullName>
    </recommendedName>
</protein>